<sequence>METNDAALHFQILDLGRQYYVWVSAVGPKLGSLHLAIKTPAAVAERRLLQEFKAMAQEQEGDAAVEAAAGGEPPQRTAVVAS</sequence>
<accession>A0A150G0Q5</accession>
<evidence type="ECO:0000313" key="3">
    <source>
        <dbReference type="Proteomes" id="UP000075714"/>
    </source>
</evidence>
<feature type="compositionally biased region" description="Low complexity" evidence="1">
    <location>
        <begin position="63"/>
        <end position="75"/>
    </location>
</feature>
<organism evidence="2 3">
    <name type="scientific">Gonium pectorale</name>
    <name type="common">Green alga</name>
    <dbReference type="NCBI Taxonomy" id="33097"/>
    <lineage>
        <taxon>Eukaryota</taxon>
        <taxon>Viridiplantae</taxon>
        <taxon>Chlorophyta</taxon>
        <taxon>core chlorophytes</taxon>
        <taxon>Chlorophyceae</taxon>
        <taxon>CS clade</taxon>
        <taxon>Chlamydomonadales</taxon>
        <taxon>Volvocaceae</taxon>
        <taxon>Gonium</taxon>
    </lineage>
</organism>
<dbReference type="OrthoDB" id="368507at2759"/>
<proteinExistence type="predicted"/>
<reference evidence="3" key="1">
    <citation type="journal article" date="2016" name="Nat. Commun.">
        <title>The Gonium pectorale genome demonstrates co-option of cell cycle regulation during the evolution of multicellularity.</title>
        <authorList>
            <person name="Hanschen E.R."/>
            <person name="Marriage T.N."/>
            <person name="Ferris P.J."/>
            <person name="Hamaji T."/>
            <person name="Toyoda A."/>
            <person name="Fujiyama A."/>
            <person name="Neme R."/>
            <person name="Noguchi H."/>
            <person name="Minakuchi Y."/>
            <person name="Suzuki M."/>
            <person name="Kawai-Toyooka H."/>
            <person name="Smith D.R."/>
            <person name="Sparks H."/>
            <person name="Anderson J."/>
            <person name="Bakaric R."/>
            <person name="Luria V."/>
            <person name="Karger A."/>
            <person name="Kirschner M.W."/>
            <person name="Durand P.M."/>
            <person name="Michod R.E."/>
            <person name="Nozaki H."/>
            <person name="Olson B.J."/>
        </authorList>
    </citation>
    <scope>NUCLEOTIDE SEQUENCE [LARGE SCALE GENOMIC DNA]</scope>
    <source>
        <strain evidence="3">NIES-2863</strain>
    </source>
</reference>
<protein>
    <submittedName>
        <fullName evidence="2">Uncharacterized protein</fullName>
    </submittedName>
</protein>
<dbReference type="EMBL" id="LSYV01000106">
    <property type="protein sequence ID" value="KXZ43025.1"/>
    <property type="molecule type" value="Genomic_DNA"/>
</dbReference>
<evidence type="ECO:0000313" key="2">
    <source>
        <dbReference type="EMBL" id="KXZ43025.1"/>
    </source>
</evidence>
<dbReference type="AlphaFoldDB" id="A0A150G0Q5"/>
<evidence type="ECO:0000256" key="1">
    <source>
        <dbReference type="SAM" id="MobiDB-lite"/>
    </source>
</evidence>
<comment type="caution">
    <text evidence="2">The sequence shown here is derived from an EMBL/GenBank/DDBJ whole genome shotgun (WGS) entry which is preliminary data.</text>
</comment>
<keyword evidence="3" id="KW-1185">Reference proteome</keyword>
<dbReference type="Proteomes" id="UP000075714">
    <property type="component" value="Unassembled WGS sequence"/>
</dbReference>
<feature type="region of interest" description="Disordered" evidence="1">
    <location>
        <begin position="63"/>
        <end position="82"/>
    </location>
</feature>
<name>A0A150G0Q5_GONPE</name>
<gene>
    <name evidence="2" type="ORF">GPECTOR_106g119</name>
</gene>